<organism evidence="2 3">
    <name type="scientific">Rhodovulum iodosum</name>
    <dbReference type="NCBI Taxonomy" id="68291"/>
    <lineage>
        <taxon>Bacteria</taxon>
        <taxon>Pseudomonadati</taxon>
        <taxon>Pseudomonadota</taxon>
        <taxon>Alphaproteobacteria</taxon>
        <taxon>Rhodobacterales</taxon>
        <taxon>Paracoccaceae</taxon>
        <taxon>Rhodovulum</taxon>
    </lineage>
</organism>
<feature type="transmembrane region" description="Helical" evidence="1">
    <location>
        <begin position="137"/>
        <end position="155"/>
    </location>
</feature>
<evidence type="ECO:0000313" key="3">
    <source>
        <dbReference type="Proteomes" id="UP001560019"/>
    </source>
</evidence>
<dbReference type="RefSeq" id="WP_125403298.1">
    <property type="nucleotide sequence ID" value="NZ_JBEHHI010000003.1"/>
</dbReference>
<evidence type="ECO:0008006" key="4">
    <source>
        <dbReference type="Google" id="ProtNLM"/>
    </source>
</evidence>
<keyword evidence="1" id="KW-1133">Transmembrane helix</keyword>
<keyword evidence="3" id="KW-1185">Reference proteome</keyword>
<feature type="transmembrane region" description="Helical" evidence="1">
    <location>
        <begin position="222"/>
        <end position="240"/>
    </location>
</feature>
<protein>
    <recommendedName>
        <fullName evidence="4">O-antigen ligase domain-containing protein</fullName>
    </recommendedName>
</protein>
<evidence type="ECO:0000313" key="2">
    <source>
        <dbReference type="EMBL" id="MEX5729700.1"/>
    </source>
</evidence>
<accession>A0ABV3XY59</accession>
<name>A0ABV3XY59_9RHOB</name>
<evidence type="ECO:0000256" key="1">
    <source>
        <dbReference type="SAM" id="Phobius"/>
    </source>
</evidence>
<feature type="transmembrane region" description="Helical" evidence="1">
    <location>
        <begin position="434"/>
        <end position="453"/>
    </location>
</feature>
<reference evidence="2 3" key="1">
    <citation type="submission" date="2024-06" db="EMBL/GenBank/DDBJ databases">
        <title>Genome of Rhodovulum iodosum, a marine photoferrotroph.</title>
        <authorList>
            <person name="Bianchini G."/>
            <person name="Nikeleit V."/>
            <person name="Kappler A."/>
            <person name="Bryce C."/>
            <person name="Sanchez-Baracaldo P."/>
        </authorList>
    </citation>
    <scope>NUCLEOTIDE SEQUENCE [LARGE SCALE GENOMIC DNA]</scope>
    <source>
        <strain evidence="2 3">UT/N1</strain>
    </source>
</reference>
<keyword evidence="1" id="KW-0472">Membrane</keyword>
<feature type="transmembrane region" description="Helical" evidence="1">
    <location>
        <begin position="296"/>
        <end position="317"/>
    </location>
</feature>
<feature type="transmembrane region" description="Helical" evidence="1">
    <location>
        <begin position="49"/>
        <end position="72"/>
    </location>
</feature>
<feature type="transmembrane region" description="Helical" evidence="1">
    <location>
        <begin position="372"/>
        <end position="397"/>
    </location>
</feature>
<feature type="transmembrane region" description="Helical" evidence="1">
    <location>
        <begin position="84"/>
        <end position="106"/>
    </location>
</feature>
<dbReference type="EMBL" id="JBEHHI010000003">
    <property type="protein sequence ID" value="MEX5729700.1"/>
    <property type="molecule type" value="Genomic_DNA"/>
</dbReference>
<proteinExistence type="predicted"/>
<feature type="transmembrane region" description="Helical" evidence="1">
    <location>
        <begin position="268"/>
        <end position="284"/>
    </location>
</feature>
<sequence>MEIVPSTILALLAMVMLVARGTARGRAVLLALTPLGAAAAFNLPALGGASILVTDIAALTLFTLVLLAPGGLSRMAGTMRPGQPGFYLLFLALFSVVAALAFPRLFQGQTDVFSLSRGDRGIISLPLRPTNGNLTQLFRMMLGAFTFFALVTITVRRPDPGPVLAAVTLATGVHVALGWADVLSAAAGLEVLLDPIRTANYSILSESRMAGIKRMVGGFPEASAYGGYTLGLFAFWLQYLVLRRSRLAGWCFAFSTLALLRSTSSSAYVAAAAFGITFLGLSAMRSGLRAIPRRSAGLASVALVVVWLGTLTLFGAYELVNPVTDYLDGVLFTKLESDSGIERMSWNDQAFRNFVETSLMGAGLGSMRASNWLLACLGSFGLIGTTLYLAFLGKLASAPARTGLAERDVVIRSLKAGALALFLSALLTGSTPDLGLFFFAIAGLLAGLSRGGMLESQALARTRTEAIVT</sequence>
<comment type="caution">
    <text evidence="2">The sequence shown here is derived from an EMBL/GenBank/DDBJ whole genome shotgun (WGS) entry which is preliminary data.</text>
</comment>
<dbReference type="Proteomes" id="UP001560019">
    <property type="component" value="Unassembled WGS sequence"/>
</dbReference>
<feature type="transmembrane region" description="Helical" evidence="1">
    <location>
        <begin position="409"/>
        <end position="428"/>
    </location>
</feature>
<keyword evidence="1" id="KW-0812">Transmembrane</keyword>
<gene>
    <name evidence="2" type="ORF">Ga0609869_003053</name>
</gene>